<evidence type="ECO:0000313" key="3">
    <source>
        <dbReference type="Proteomes" id="UP000664807"/>
    </source>
</evidence>
<organism evidence="2 3">
    <name type="scientific">Flagellimonas profundi</name>
    <dbReference type="NCBI Taxonomy" id="2915620"/>
    <lineage>
        <taxon>Bacteria</taxon>
        <taxon>Pseudomonadati</taxon>
        <taxon>Bacteroidota</taxon>
        <taxon>Flavobacteriia</taxon>
        <taxon>Flavobacteriales</taxon>
        <taxon>Flavobacteriaceae</taxon>
        <taxon>Flagellimonas</taxon>
    </lineage>
</organism>
<dbReference type="PANTHER" id="PTHR36919">
    <property type="entry name" value="BLR1215 PROTEIN"/>
    <property type="match status" value="1"/>
</dbReference>
<feature type="domain" description="DUF2147" evidence="1">
    <location>
        <begin position="7"/>
        <end position="108"/>
    </location>
</feature>
<sequence>MMIRPRKKKAIIEVYKIRDQYFVKNVKNYGGAENGLCSSCQGDKRSKPIIGMGKIENIKKVGDVFQNGTIMDSKNGKTYNCYIKLLDKNKLKVRGYLGIALLGGTQYWMTRK</sequence>
<gene>
    <name evidence="2" type="ORF">J0654_17685</name>
</gene>
<comment type="caution">
    <text evidence="2">The sequence shown here is derived from an EMBL/GenBank/DDBJ whole genome shotgun (WGS) entry which is preliminary data.</text>
</comment>
<name>A0ABS3FK27_9FLAO</name>
<proteinExistence type="predicted"/>
<dbReference type="RefSeq" id="WP_207030446.1">
    <property type="nucleotide sequence ID" value="NZ_JAFLNM010000006.1"/>
</dbReference>
<dbReference type="Proteomes" id="UP000664807">
    <property type="component" value="Unassembled WGS sequence"/>
</dbReference>
<dbReference type="InterPro" id="IPR019223">
    <property type="entry name" value="DUF2147"/>
</dbReference>
<dbReference type="PANTHER" id="PTHR36919:SF3">
    <property type="entry name" value="BLL5882 PROTEIN"/>
    <property type="match status" value="1"/>
</dbReference>
<accession>A0ABS3FK27</accession>
<dbReference type="Pfam" id="PF09917">
    <property type="entry name" value="DUF2147"/>
    <property type="match status" value="1"/>
</dbReference>
<evidence type="ECO:0000259" key="1">
    <source>
        <dbReference type="Pfam" id="PF09917"/>
    </source>
</evidence>
<dbReference type="Gene3D" id="2.40.128.520">
    <property type="match status" value="1"/>
</dbReference>
<keyword evidence="3" id="KW-1185">Reference proteome</keyword>
<dbReference type="EMBL" id="JAFLNM010000006">
    <property type="protein sequence ID" value="MBO0343491.1"/>
    <property type="molecule type" value="Genomic_DNA"/>
</dbReference>
<protein>
    <submittedName>
        <fullName evidence="2">DUF2147 domain-containing protein</fullName>
    </submittedName>
</protein>
<reference evidence="2 3" key="1">
    <citation type="submission" date="2021-03" db="EMBL/GenBank/DDBJ databases">
        <title>Muricauda lutimaris sp. nov. and Muricauda ruestringensis sp. nov, two marine members of the Flavobacteriaceae isolated from deep sea sediments of Western Pacific.</title>
        <authorList>
            <person name="Zhao S."/>
            <person name="Liu R."/>
        </authorList>
    </citation>
    <scope>NUCLEOTIDE SEQUENCE [LARGE SCALE GENOMIC DNA]</scope>
    <source>
        <strain evidence="2 3">BC31-3-A3</strain>
    </source>
</reference>
<evidence type="ECO:0000313" key="2">
    <source>
        <dbReference type="EMBL" id="MBO0343491.1"/>
    </source>
</evidence>